<evidence type="ECO:0000259" key="2">
    <source>
        <dbReference type="SMART" id="SM00382"/>
    </source>
</evidence>
<dbReference type="KEGG" id="aqu:100639316"/>
<dbReference type="Pfam" id="PF05970">
    <property type="entry name" value="PIF1"/>
    <property type="match status" value="1"/>
</dbReference>
<dbReference type="InterPro" id="IPR051055">
    <property type="entry name" value="PIF1_helicase"/>
</dbReference>
<dbReference type="GeneID" id="100639316"/>
<accession>A0AAN0IMH2</accession>
<sequence length="647" mass="71835">MDVIAAALITLRGQVTKLVPKEMLMLKSKPVSTYGNVKNETPDFIGNHGSAQASFIARKDKLQVLSTEQHSSFADEVQRATDPLRVLNQCGDAVYTPVAPCTSHVNFENNNEGDGHDPIYDHELYLDNLAALLADDNNDHQNLCGQNIEQNIGDMEDTLTLDSISRHRFSDSEFEASIASLDDSQKVPYEKVLEYSRAVHDFQMRTRQSMPSHFRMFITGGAGTGKSHVISVIKKHLERAHIGAGNACVLLAPTGVAAFNIGGLTIHQALNLPVEHGNSTTDKKLVAERLKDLRQSWKNVNTIIIDEITMVSHLTMSFIHKRLTEIKGTDDTDVLLGGLNVIAVGDFFQLPPVRDKFVFQDGRGYNPGSTHMWRDEFKLIELTQNMRQRGDTEYSDILNRVRTGSQTKDPIDVSQPPFVDALRLMPLKEQVEEYNDSRLKDLSHSTKIYEFDAEHSIVESTTLIPGVVSHEVPESLISSNNRDCAGLSRKEGLVNGARGIIVGFSWPNGADDQAKKGDLPQKVYVKFHDPRVGLVSRVTIDDSSEQEAVPIEPVMAKFYGKQGVTLQHTQLPLLPCWAATIHEVLGLCLDAAVIDLGPKMFEDRMAYVALSRVRTLQGVALLGLVEKKITSSTVANDEMDRLRNHRL</sequence>
<dbReference type="PANTHER" id="PTHR47642">
    <property type="entry name" value="ATP-DEPENDENT DNA HELICASE"/>
    <property type="match status" value="1"/>
</dbReference>
<dbReference type="InterPro" id="IPR003593">
    <property type="entry name" value="AAA+_ATPase"/>
</dbReference>
<keyword evidence="1" id="KW-0547">Nucleotide-binding</keyword>
<evidence type="ECO:0000256" key="1">
    <source>
        <dbReference type="RuleBase" id="RU363044"/>
    </source>
</evidence>
<comment type="similarity">
    <text evidence="1">Belongs to the helicase family.</text>
</comment>
<dbReference type="Gene3D" id="3.40.50.300">
    <property type="entry name" value="P-loop containing nucleotide triphosphate hydrolases"/>
    <property type="match status" value="1"/>
</dbReference>
<evidence type="ECO:0000313" key="4">
    <source>
        <dbReference type="Proteomes" id="UP000007879"/>
    </source>
</evidence>
<dbReference type="InterPro" id="IPR027417">
    <property type="entry name" value="P-loop_NTPase"/>
</dbReference>
<keyword evidence="1" id="KW-0067">ATP-binding</keyword>
<keyword evidence="1" id="KW-0227">DNA damage</keyword>
<organism evidence="3 4">
    <name type="scientific">Amphimedon queenslandica</name>
    <name type="common">Sponge</name>
    <dbReference type="NCBI Taxonomy" id="400682"/>
    <lineage>
        <taxon>Eukaryota</taxon>
        <taxon>Metazoa</taxon>
        <taxon>Porifera</taxon>
        <taxon>Demospongiae</taxon>
        <taxon>Heteroscleromorpha</taxon>
        <taxon>Haplosclerida</taxon>
        <taxon>Niphatidae</taxon>
        <taxon>Amphimedon</taxon>
    </lineage>
</organism>
<dbReference type="AlphaFoldDB" id="A0AAN0IMH2"/>
<protein>
    <recommendedName>
        <fullName evidence="1">ATP-dependent DNA helicase</fullName>
        <ecNumber evidence="1">5.6.2.3</ecNumber>
    </recommendedName>
</protein>
<reference evidence="4" key="1">
    <citation type="journal article" date="2010" name="Nature">
        <title>The Amphimedon queenslandica genome and the evolution of animal complexity.</title>
        <authorList>
            <person name="Srivastava M."/>
            <person name="Simakov O."/>
            <person name="Chapman J."/>
            <person name="Fahey B."/>
            <person name="Gauthier M.E."/>
            <person name="Mitros T."/>
            <person name="Richards G.S."/>
            <person name="Conaco C."/>
            <person name="Dacre M."/>
            <person name="Hellsten U."/>
            <person name="Larroux C."/>
            <person name="Putnam N.H."/>
            <person name="Stanke M."/>
            <person name="Adamska M."/>
            <person name="Darling A."/>
            <person name="Degnan S.M."/>
            <person name="Oakley T.H."/>
            <person name="Plachetzki D.C."/>
            <person name="Zhai Y."/>
            <person name="Adamski M."/>
            <person name="Calcino A."/>
            <person name="Cummins S.F."/>
            <person name="Goodstein D.M."/>
            <person name="Harris C."/>
            <person name="Jackson D.J."/>
            <person name="Leys S.P."/>
            <person name="Shu S."/>
            <person name="Woodcroft B.J."/>
            <person name="Vervoort M."/>
            <person name="Kosik K.S."/>
            <person name="Manning G."/>
            <person name="Degnan B.M."/>
            <person name="Rokhsar D.S."/>
        </authorList>
    </citation>
    <scope>NUCLEOTIDE SEQUENCE [LARGE SCALE GENOMIC DNA]</scope>
</reference>
<dbReference type="GO" id="GO:0006310">
    <property type="term" value="P:DNA recombination"/>
    <property type="evidence" value="ECO:0007669"/>
    <property type="project" value="UniProtKB-KW"/>
</dbReference>
<keyword evidence="4" id="KW-1185">Reference proteome</keyword>
<reference evidence="3" key="2">
    <citation type="submission" date="2024-06" db="UniProtKB">
        <authorList>
            <consortium name="EnsemblMetazoa"/>
        </authorList>
    </citation>
    <scope>IDENTIFICATION</scope>
</reference>
<dbReference type="RefSeq" id="XP_011404167.1">
    <property type="nucleotide sequence ID" value="XM_011405865.2"/>
</dbReference>
<dbReference type="GO" id="GO:0043139">
    <property type="term" value="F:5'-3' DNA helicase activity"/>
    <property type="evidence" value="ECO:0007669"/>
    <property type="project" value="UniProtKB-EC"/>
</dbReference>
<dbReference type="EC" id="5.6.2.3" evidence="1"/>
<dbReference type="EnsemblMetazoa" id="XM_011405865.2">
    <property type="protein sequence ID" value="XP_011404167.1"/>
    <property type="gene ID" value="LOC100639316"/>
</dbReference>
<dbReference type="GO" id="GO:0016787">
    <property type="term" value="F:hydrolase activity"/>
    <property type="evidence" value="ECO:0007669"/>
    <property type="project" value="UniProtKB-KW"/>
</dbReference>
<dbReference type="InterPro" id="IPR010285">
    <property type="entry name" value="DNA_helicase_pif1-like_DEAD"/>
</dbReference>
<name>A0AAN0IMH2_AMPQE</name>
<dbReference type="SUPFAM" id="SSF52540">
    <property type="entry name" value="P-loop containing nucleoside triphosphate hydrolases"/>
    <property type="match status" value="2"/>
</dbReference>
<dbReference type="PANTHER" id="PTHR47642:SF5">
    <property type="entry name" value="ATP-DEPENDENT DNA HELICASE"/>
    <property type="match status" value="1"/>
</dbReference>
<proteinExistence type="inferred from homology"/>
<feature type="domain" description="AAA+ ATPase" evidence="2">
    <location>
        <begin position="212"/>
        <end position="363"/>
    </location>
</feature>
<evidence type="ECO:0000313" key="3">
    <source>
        <dbReference type="EnsemblMetazoa" id="XP_011404167.1"/>
    </source>
</evidence>
<dbReference type="SMART" id="SM00382">
    <property type="entry name" value="AAA"/>
    <property type="match status" value="1"/>
</dbReference>
<keyword evidence="1" id="KW-0347">Helicase</keyword>
<keyword evidence="1" id="KW-0233">DNA recombination</keyword>
<comment type="catalytic activity">
    <reaction evidence="1">
        <text>ATP + H2O = ADP + phosphate + H(+)</text>
        <dbReference type="Rhea" id="RHEA:13065"/>
        <dbReference type="ChEBI" id="CHEBI:15377"/>
        <dbReference type="ChEBI" id="CHEBI:15378"/>
        <dbReference type="ChEBI" id="CHEBI:30616"/>
        <dbReference type="ChEBI" id="CHEBI:43474"/>
        <dbReference type="ChEBI" id="CHEBI:456216"/>
        <dbReference type="EC" id="5.6.2.3"/>
    </reaction>
</comment>
<keyword evidence="1" id="KW-0234">DNA repair</keyword>
<comment type="cofactor">
    <cofactor evidence="1">
        <name>Mg(2+)</name>
        <dbReference type="ChEBI" id="CHEBI:18420"/>
    </cofactor>
</comment>
<dbReference type="Proteomes" id="UP000007879">
    <property type="component" value="Unassembled WGS sequence"/>
</dbReference>
<dbReference type="GO" id="GO:0005524">
    <property type="term" value="F:ATP binding"/>
    <property type="evidence" value="ECO:0007669"/>
    <property type="project" value="UniProtKB-KW"/>
</dbReference>
<dbReference type="GO" id="GO:0000723">
    <property type="term" value="P:telomere maintenance"/>
    <property type="evidence" value="ECO:0007669"/>
    <property type="project" value="InterPro"/>
</dbReference>
<dbReference type="GO" id="GO:0006281">
    <property type="term" value="P:DNA repair"/>
    <property type="evidence" value="ECO:0007669"/>
    <property type="project" value="UniProtKB-KW"/>
</dbReference>
<keyword evidence="1" id="KW-0378">Hydrolase</keyword>